<name>A0A1E7FAU3_9STRA</name>
<evidence type="ECO:0000313" key="1">
    <source>
        <dbReference type="EMBL" id="OEU15269.1"/>
    </source>
</evidence>
<dbReference type="AlphaFoldDB" id="A0A1E7FAU3"/>
<dbReference type="KEGG" id="fcy:FRACYDRAFT_239950"/>
<dbReference type="InParanoid" id="A0A1E7FAU3"/>
<evidence type="ECO:0000313" key="2">
    <source>
        <dbReference type="Proteomes" id="UP000095751"/>
    </source>
</evidence>
<dbReference type="Proteomes" id="UP000095751">
    <property type="component" value="Unassembled WGS sequence"/>
</dbReference>
<proteinExistence type="predicted"/>
<reference evidence="1 2" key="1">
    <citation type="submission" date="2016-09" db="EMBL/GenBank/DDBJ databases">
        <title>Extensive genetic diversity and differential bi-allelic expression allows diatom success in the polar Southern Ocean.</title>
        <authorList>
            <consortium name="DOE Joint Genome Institute"/>
            <person name="Mock T."/>
            <person name="Otillar R.P."/>
            <person name="Strauss J."/>
            <person name="Dupont C."/>
            <person name="Frickenhaus S."/>
            <person name="Maumus F."/>
            <person name="Mcmullan M."/>
            <person name="Sanges R."/>
            <person name="Schmutz J."/>
            <person name="Toseland A."/>
            <person name="Valas R."/>
            <person name="Veluchamy A."/>
            <person name="Ward B.J."/>
            <person name="Allen A."/>
            <person name="Barry K."/>
            <person name="Falciatore A."/>
            <person name="Ferrante M."/>
            <person name="Fortunato A.E."/>
            <person name="Gloeckner G."/>
            <person name="Gruber A."/>
            <person name="Hipkin R."/>
            <person name="Janech M."/>
            <person name="Kroth P."/>
            <person name="Leese F."/>
            <person name="Lindquist E."/>
            <person name="Lyon B.R."/>
            <person name="Martin J."/>
            <person name="Mayer C."/>
            <person name="Parker M."/>
            <person name="Quesneville H."/>
            <person name="Raymond J."/>
            <person name="Uhlig C."/>
            <person name="Valentin K.U."/>
            <person name="Worden A.Z."/>
            <person name="Armbrust E.V."/>
            <person name="Bowler C."/>
            <person name="Green B."/>
            <person name="Moulton V."/>
            <person name="Van Oosterhout C."/>
            <person name="Grigoriev I."/>
        </authorList>
    </citation>
    <scope>NUCLEOTIDE SEQUENCE [LARGE SCALE GENOMIC DNA]</scope>
    <source>
        <strain evidence="1 2">CCMP1102</strain>
    </source>
</reference>
<gene>
    <name evidence="1" type="ORF">FRACYDRAFT_239950</name>
</gene>
<keyword evidence="2" id="KW-1185">Reference proteome</keyword>
<dbReference type="InterPro" id="IPR011990">
    <property type="entry name" value="TPR-like_helical_dom_sf"/>
</dbReference>
<sequence>MSVSLSTNNYKNLNDALDCLLEAGEKRQMQPDDVQRGILLLWTKVQSEARNPYGLLVNGRLEMYQGGLEEALVTLCQAIAIDANLHPAMTIAGLLLMKAGKKEKALAMMKQAEQAAVEQGANEETLTKCLLDVALVQQHIPALREAAEATICSAVAIHPSVLEGHMRLAGLLSDQGRNEEEIECLSLALAGATVQVANDDEGTTMNGVVVSSKHDNILLGVGVQLGKQQKWDVALKACTLANEAHVAGVQDEKESMEWFFIAKIVQCHQALGNIEHRNAKLDELYCLHQEDKVPSDRFCCKQIQTQHGNIMAFEFFRQSGKFGEFLIKMKWEGGPPVAGAKELELNHIVTLGSYDQTTNISRELSKTLSTHHIYHIDTYHANGEHKTLKMFDSDKRPSYNQVRNIMLGGMVGQVKGLSSCAHPRALLY</sequence>
<dbReference type="EMBL" id="KV784359">
    <property type="protein sequence ID" value="OEU15269.1"/>
    <property type="molecule type" value="Genomic_DNA"/>
</dbReference>
<accession>A0A1E7FAU3</accession>
<dbReference type="Gene3D" id="1.25.40.10">
    <property type="entry name" value="Tetratricopeptide repeat domain"/>
    <property type="match status" value="1"/>
</dbReference>
<evidence type="ECO:0008006" key="3">
    <source>
        <dbReference type="Google" id="ProtNLM"/>
    </source>
</evidence>
<organism evidence="1 2">
    <name type="scientific">Fragilariopsis cylindrus CCMP1102</name>
    <dbReference type="NCBI Taxonomy" id="635003"/>
    <lineage>
        <taxon>Eukaryota</taxon>
        <taxon>Sar</taxon>
        <taxon>Stramenopiles</taxon>
        <taxon>Ochrophyta</taxon>
        <taxon>Bacillariophyta</taxon>
        <taxon>Bacillariophyceae</taxon>
        <taxon>Bacillariophycidae</taxon>
        <taxon>Bacillariales</taxon>
        <taxon>Bacillariaceae</taxon>
        <taxon>Fragilariopsis</taxon>
    </lineage>
</organism>
<dbReference type="SUPFAM" id="SSF48452">
    <property type="entry name" value="TPR-like"/>
    <property type="match status" value="1"/>
</dbReference>
<protein>
    <recommendedName>
        <fullName evidence="3">TPR-like protein</fullName>
    </recommendedName>
</protein>